<evidence type="ECO:0000256" key="3">
    <source>
        <dbReference type="ARBA" id="ARBA00022741"/>
    </source>
</evidence>
<accession>A0ABV7QQ66</accession>
<dbReference type="Gene3D" id="3.40.50.300">
    <property type="entry name" value="P-loop containing nucleotide triphosphate hydrolases"/>
    <property type="match status" value="1"/>
</dbReference>
<dbReference type="SUPFAM" id="SSF52540">
    <property type="entry name" value="P-loop containing nucleoside triphosphate hydrolases"/>
    <property type="match status" value="1"/>
</dbReference>
<sequence length="303" mass="32038">MVENDTPVVLDTVSKRFGSTAAVQSVSWAPLRGQVTALVGLNGAGKSTLMRIVTGLIRPTEGTVTVRPSRDGGRALSAMIEAPALFNGLTVRRNLEMHRILTGADAAEVARAVELAQIGDVLKRRAGTLSQGYRQRVAMAQSLLGSPDLLLLDEPTNALDPEAIVQLRTMIRTVADEGTAVVVSSHQLRELEGTADALALLHGGRILYDGPFDSFVGPPTLRVRVAGSDGAETARLTALLREKQIDAAQTDDGIRAVADLAADSIAQQIFSTAVKADIELIELTHLAPTLEEAFHVAIAGARS</sequence>
<dbReference type="Proteomes" id="UP001595764">
    <property type="component" value="Unassembled WGS sequence"/>
</dbReference>
<organism evidence="6 7">
    <name type="scientific">Amycolatopsis halotolerans</name>
    <dbReference type="NCBI Taxonomy" id="330083"/>
    <lineage>
        <taxon>Bacteria</taxon>
        <taxon>Bacillati</taxon>
        <taxon>Actinomycetota</taxon>
        <taxon>Actinomycetes</taxon>
        <taxon>Pseudonocardiales</taxon>
        <taxon>Pseudonocardiaceae</taxon>
        <taxon>Amycolatopsis</taxon>
    </lineage>
</organism>
<keyword evidence="7" id="KW-1185">Reference proteome</keyword>
<dbReference type="RefSeq" id="WP_377872236.1">
    <property type="nucleotide sequence ID" value="NZ_JBHMAY010000037.1"/>
</dbReference>
<dbReference type="Pfam" id="PF00005">
    <property type="entry name" value="ABC_tran"/>
    <property type="match status" value="1"/>
</dbReference>
<evidence type="ECO:0000259" key="5">
    <source>
        <dbReference type="PROSITE" id="PS50893"/>
    </source>
</evidence>
<name>A0ABV7QQ66_9PSEU</name>
<dbReference type="InterPro" id="IPR027417">
    <property type="entry name" value="P-loop_NTPase"/>
</dbReference>
<protein>
    <submittedName>
        <fullName evidence="6">ABC transporter ATP-binding protein</fullName>
    </submittedName>
</protein>
<feature type="domain" description="ABC transporter" evidence="5">
    <location>
        <begin position="8"/>
        <end position="228"/>
    </location>
</feature>
<keyword evidence="4 6" id="KW-0067">ATP-binding</keyword>
<dbReference type="InterPro" id="IPR003593">
    <property type="entry name" value="AAA+_ATPase"/>
</dbReference>
<dbReference type="PANTHER" id="PTHR43335:SF4">
    <property type="entry name" value="ABC TRANSPORTER, ATP-BINDING PROTEIN"/>
    <property type="match status" value="1"/>
</dbReference>
<dbReference type="SMART" id="SM00382">
    <property type="entry name" value="AAA"/>
    <property type="match status" value="1"/>
</dbReference>
<evidence type="ECO:0000256" key="4">
    <source>
        <dbReference type="ARBA" id="ARBA00022840"/>
    </source>
</evidence>
<dbReference type="GO" id="GO:0005524">
    <property type="term" value="F:ATP binding"/>
    <property type="evidence" value="ECO:0007669"/>
    <property type="project" value="UniProtKB-KW"/>
</dbReference>
<dbReference type="InterPro" id="IPR003439">
    <property type="entry name" value="ABC_transporter-like_ATP-bd"/>
</dbReference>
<keyword evidence="3" id="KW-0547">Nucleotide-binding</keyword>
<comment type="similarity">
    <text evidence="1">Belongs to the ABC transporter superfamily.</text>
</comment>
<dbReference type="PROSITE" id="PS50893">
    <property type="entry name" value="ABC_TRANSPORTER_2"/>
    <property type="match status" value="1"/>
</dbReference>
<comment type="caution">
    <text evidence="6">The sequence shown here is derived from an EMBL/GenBank/DDBJ whole genome shotgun (WGS) entry which is preliminary data.</text>
</comment>
<evidence type="ECO:0000256" key="1">
    <source>
        <dbReference type="ARBA" id="ARBA00005417"/>
    </source>
</evidence>
<reference evidence="7" key="1">
    <citation type="journal article" date="2019" name="Int. J. Syst. Evol. Microbiol.">
        <title>The Global Catalogue of Microorganisms (GCM) 10K type strain sequencing project: providing services to taxonomists for standard genome sequencing and annotation.</title>
        <authorList>
            <consortium name="The Broad Institute Genomics Platform"/>
            <consortium name="The Broad Institute Genome Sequencing Center for Infectious Disease"/>
            <person name="Wu L."/>
            <person name="Ma J."/>
        </authorList>
    </citation>
    <scope>NUCLEOTIDE SEQUENCE [LARGE SCALE GENOMIC DNA]</scope>
    <source>
        <strain evidence="7">CGMCC 4.7682</strain>
    </source>
</reference>
<dbReference type="EMBL" id="JBHRWI010000039">
    <property type="protein sequence ID" value="MFC3514304.1"/>
    <property type="molecule type" value="Genomic_DNA"/>
</dbReference>
<keyword evidence="2" id="KW-0813">Transport</keyword>
<proteinExistence type="inferred from homology"/>
<dbReference type="PANTHER" id="PTHR43335">
    <property type="entry name" value="ABC TRANSPORTER, ATP-BINDING PROTEIN"/>
    <property type="match status" value="1"/>
</dbReference>
<evidence type="ECO:0000313" key="7">
    <source>
        <dbReference type="Proteomes" id="UP001595764"/>
    </source>
</evidence>
<gene>
    <name evidence="6" type="ORF">ACFORO_29335</name>
</gene>
<evidence type="ECO:0000256" key="2">
    <source>
        <dbReference type="ARBA" id="ARBA00022448"/>
    </source>
</evidence>
<evidence type="ECO:0000313" key="6">
    <source>
        <dbReference type="EMBL" id="MFC3514304.1"/>
    </source>
</evidence>